<evidence type="ECO:0000313" key="2">
    <source>
        <dbReference type="Proteomes" id="UP000824260"/>
    </source>
</evidence>
<dbReference type="InterPro" id="IPR019660">
    <property type="entry name" value="Put_sensory_transdc_reg_YbjN"/>
</dbReference>
<sequence>MFQATELVYEALLRKDIKCRIREAGGMSLVEAAFNGKSFPSATFYFISNSEGNDVAIRAANLVKFPPERLEKLYAACNAINRKYRHVKFVIDPDKCAVNLEIDIPSRCANVGEVAEEMLIRAVSVLDAVYPKLMQATWA</sequence>
<name>A0A9D0ZL10_9FIRM</name>
<proteinExistence type="predicted"/>
<reference evidence="1" key="2">
    <citation type="journal article" date="2021" name="PeerJ">
        <title>Extensive microbial diversity within the chicken gut microbiome revealed by metagenomics and culture.</title>
        <authorList>
            <person name="Gilroy R."/>
            <person name="Ravi A."/>
            <person name="Getino M."/>
            <person name="Pursley I."/>
            <person name="Horton D.L."/>
            <person name="Alikhan N.F."/>
            <person name="Baker D."/>
            <person name="Gharbi K."/>
            <person name="Hall N."/>
            <person name="Watson M."/>
            <person name="Adriaenssens E.M."/>
            <person name="Foster-Nyarko E."/>
            <person name="Jarju S."/>
            <person name="Secka A."/>
            <person name="Antonio M."/>
            <person name="Oren A."/>
            <person name="Chaudhuri R.R."/>
            <person name="La Ragione R."/>
            <person name="Hildebrand F."/>
            <person name="Pallen M.J."/>
        </authorList>
    </citation>
    <scope>NUCLEOTIDE SEQUENCE</scope>
    <source>
        <strain evidence="1">ChiSjej6B24-2974</strain>
    </source>
</reference>
<dbReference type="AlphaFoldDB" id="A0A9D0ZL10"/>
<comment type="caution">
    <text evidence="1">The sequence shown here is derived from an EMBL/GenBank/DDBJ whole genome shotgun (WGS) entry which is preliminary data.</text>
</comment>
<organism evidence="1 2">
    <name type="scientific">Candidatus Pullichristensenella stercorigallinarum</name>
    <dbReference type="NCBI Taxonomy" id="2840909"/>
    <lineage>
        <taxon>Bacteria</taxon>
        <taxon>Bacillati</taxon>
        <taxon>Bacillota</taxon>
        <taxon>Clostridia</taxon>
        <taxon>Candidatus Pullichristensenella</taxon>
    </lineage>
</organism>
<dbReference type="EMBL" id="DVFZ01000035">
    <property type="protein sequence ID" value="HIQ82196.1"/>
    <property type="molecule type" value="Genomic_DNA"/>
</dbReference>
<gene>
    <name evidence="1" type="ORF">IAA52_03755</name>
</gene>
<dbReference type="Pfam" id="PF10722">
    <property type="entry name" value="YbjN"/>
    <property type="match status" value="1"/>
</dbReference>
<reference evidence="1" key="1">
    <citation type="submission" date="2020-10" db="EMBL/GenBank/DDBJ databases">
        <authorList>
            <person name="Gilroy R."/>
        </authorList>
    </citation>
    <scope>NUCLEOTIDE SEQUENCE</scope>
    <source>
        <strain evidence="1">ChiSjej6B24-2974</strain>
    </source>
</reference>
<dbReference type="Proteomes" id="UP000824260">
    <property type="component" value="Unassembled WGS sequence"/>
</dbReference>
<accession>A0A9D0ZL10</accession>
<protein>
    <submittedName>
        <fullName evidence="1">YbjN domain-containing protein</fullName>
    </submittedName>
</protein>
<evidence type="ECO:0000313" key="1">
    <source>
        <dbReference type="EMBL" id="HIQ82196.1"/>
    </source>
</evidence>